<dbReference type="Gene3D" id="3.60.130.10">
    <property type="entry name" value="Clavaminate synthase-like"/>
    <property type="match status" value="1"/>
</dbReference>
<dbReference type="InterPro" id="IPR050411">
    <property type="entry name" value="AlphaKG_dependent_hydroxylases"/>
</dbReference>
<comment type="pathway">
    <text evidence="3">Amine and polyamine biosynthesis; carnitine biosynthesis.</text>
</comment>
<evidence type="ECO:0000256" key="16">
    <source>
        <dbReference type="ARBA" id="ARBA00049334"/>
    </source>
</evidence>
<dbReference type="GO" id="GO:0005506">
    <property type="term" value="F:iron ion binding"/>
    <property type="evidence" value="ECO:0007669"/>
    <property type="project" value="InterPro"/>
</dbReference>
<dbReference type="PANTHER" id="PTHR10696:SF51">
    <property type="entry name" value="TRIMETHYLLYSINE DIOXYGENASE, MITOCHONDRIAL"/>
    <property type="match status" value="1"/>
</dbReference>
<protein>
    <recommendedName>
        <fullName evidence="6">Trimethyllysine dioxygenase, mitochondrial</fullName>
        <ecNumber evidence="5">1.14.11.8</ecNumber>
    </recommendedName>
    <alternativeName>
        <fullName evidence="13">Epsilon-trimethyllysine 2-oxoglutarate dioxygenase</fullName>
    </alternativeName>
    <alternativeName>
        <fullName evidence="12">TML hydroxylase</fullName>
    </alternativeName>
    <alternativeName>
        <fullName evidence="14">TML-alpha-ketoglutarate dioxygenase</fullName>
    </alternativeName>
</protein>
<evidence type="ECO:0000256" key="10">
    <source>
        <dbReference type="ARBA" id="ARBA00023002"/>
    </source>
</evidence>
<gene>
    <name evidence="20" type="primary">LOC107226937</name>
</gene>
<dbReference type="GO" id="GO:0050353">
    <property type="term" value="F:trimethyllysine dioxygenase activity"/>
    <property type="evidence" value="ECO:0007669"/>
    <property type="project" value="UniProtKB-EC"/>
</dbReference>
<keyword evidence="10" id="KW-0560">Oxidoreductase</keyword>
<evidence type="ECO:0000256" key="4">
    <source>
        <dbReference type="ARBA" id="ARBA00008654"/>
    </source>
</evidence>
<evidence type="ECO:0000256" key="6">
    <source>
        <dbReference type="ARBA" id="ARBA00016835"/>
    </source>
</evidence>
<proteinExistence type="inferred from homology"/>
<dbReference type="Pfam" id="PF06155">
    <property type="entry name" value="GBBH-like_N"/>
    <property type="match status" value="1"/>
</dbReference>
<dbReference type="FunFam" id="3.30.2020.30:FF:000002">
    <property type="entry name" value="Putative gamma-butyrobetaine dioxygenase"/>
    <property type="match status" value="1"/>
</dbReference>
<dbReference type="SUPFAM" id="SSF51197">
    <property type="entry name" value="Clavaminate synthase-like"/>
    <property type="match status" value="1"/>
</dbReference>
<evidence type="ECO:0000256" key="12">
    <source>
        <dbReference type="ARBA" id="ARBA00030363"/>
    </source>
</evidence>
<dbReference type="InterPro" id="IPR012776">
    <property type="entry name" value="Trimethyllysine_dOase"/>
</dbReference>
<dbReference type="InterPro" id="IPR042098">
    <property type="entry name" value="TauD-like_sf"/>
</dbReference>
<comment type="catalytic activity">
    <reaction evidence="16">
        <text>N(6),N(6),N(6)-trimethyl-L-lysine + 2-oxoglutarate + O2 = (3S)-3-hydroxy-N(6),N(6),N(6)-trimethyl-L-lysine + succinate + CO2</text>
        <dbReference type="Rhea" id="RHEA:14181"/>
        <dbReference type="ChEBI" id="CHEBI:15379"/>
        <dbReference type="ChEBI" id="CHEBI:16526"/>
        <dbReference type="ChEBI" id="CHEBI:16810"/>
        <dbReference type="ChEBI" id="CHEBI:30031"/>
        <dbReference type="ChEBI" id="CHEBI:58100"/>
        <dbReference type="ChEBI" id="CHEBI:141499"/>
        <dbReference type="EC" id="1.14.11.8"/>
    </reaction>
</comment>
<evidence type="ECO:0000256" key="11">
    <source>
        <dbReference type="ARBA" id="ARBA00023004"/>
    </source>
</evidence>
<evidence type="ECO:0000256" key="1">
    <source>
        <dbReference type="ARBA" id="ARBA00001954"/>
    </source>
</evidence>
<evidence type="ECO:0000256" key="8">
    <source>
        <dbReference type="ARBA" id="ARBA00022873"/>
    </source>
</evidence>
<dbReference type="GO" id="GO:0045329">
    <property type="term" value="P:carnitine biosynthetic process"/>
    <property type="evidence" value="ECO:0007669"/>
    <property type="project" value="UniProtKB-UniPathway"/>
</dbReference>
<evidence type="ECO:0000259" key="18">
    <source>
        <dbReference type="Pfam" id="PF06155"/>
    </source>
</evidence>
<dbReference type="InterPro" id="IPR010376">
    <property type="entry name" value="GBBH-like_N"/>
</dbReference>
<dbReference type="GO" id="GO:0005739">
    <property type="term" value="C:mitochondrion"/>
    <property type="evidence" value="ECO:0007669"/>
    <property type="project" value="TreeGrafter"/>
</dbReference>
<dbReference type="PANTHER" id="PTHR10696">
    <property type="entry name" value="GAMMA-BUTYROBETAINE HYDROXYLASE-RELATED"/>
    <property type="match status" value="1"/>
</dbReference>
<name>A0A6J0C9X3_NEOLC</name>
<feature type="domain" description="TauD/TfdA-like" evidence="17">
    <location>
        <begin position="115"/>
        <end position="364"/>
    </location>
</feature>
<evidence type="ECO:0000256" key="13">
    <source>
        <dbReference type="ARBA" id="ARBA00031778"/>
    </source>
</evidence>
<dbReference type="AlphaFoldDB" id="A0A6J0C9X3"/>
<comment type="cofactor">
    <cofactor evidence="2">
        <name>L-ascorbate</name>
        <dbReference type="ChEBI" id="CHEBI:38290"/>
    </cofactor>
</comment>
<evidence type="ECO:0000256" key="14">
    <source>
        <dbReference type="ARBA" id="ARBA00032283"/>
    </source>
</evidence>
<dbReference type="InterPro" id="IPR003819">
    <property type="entry name" value="TauD/TfdA-like"/>
</dbReference>
<evidence type="ECO:0000313" key="20">
    <source>
        <dbReference type="RefSeq" id="XP_015523408.1"/>
    </source>
</evidence>
<accession>A0A6J0C9X3</accession>
<evidence type="ECO:0000313" key="19">
    <source>
        <dbReference type="Proteomes" id="UP000829291"/>
    </source>
</evidence>
<evidence type="ECO:0000256" key="7">
    <source>
        <dbReference type="ARBA" id="ARBA00022723"/>
    </source>
</evidence>
<dbReference type="NCBIfam" id="TIGR02410">
    <property type="entry name" value="carnitine_TMLD"/>
    <property type="match status" value="1"/>
</dbReference>
<dbReference type="KEGG" id="nlo:107226937"/>
<evidence type="ECO:0000256" key="3">
    <source>
        <dbReference type="ARBA" id="ARBA00005022"/>
    </source>
</evidence>
<comment type="function">
    <text evidence="15">Converts trimethyllysine (TML) into hydroxytrimethyllysine (HTML).</text>
</comment>
<evidence type="ECO:0000256" key="9">
    <source>
        <dbReference type="ARBA" id="ARBA00022964"/>
    </source>
</evidence>
<dbReference type="Gene3D" id="3.30.2020.30">
    <property type="match status" value="1"/>
</dbReference>
<reference evidence="20" key="1">
    <citation type="submission" date="2025-08" db="UniProtKB">
        <authorList>
            <consortium name="RefSeq"/>
        </authorList>
    </citation>
    <scope>IDENTIFICATION</scope>
    <source>
        <tissue evidence="20">Thorax and Abdomen</tissue>
    </source>
</reference>
<evidence type="ECO:0000256" key="15">
    <source>
        <dbReference type="ARBA" id="ARBA00046008"/>
    </source>
</evidence>
<dbReference type="GeneID" id="107226937"/>
<dbReference type="InParanoid" id="A0A6J0C9X3"/>
<keyword evidence="8" id="KW-0124">Carnitine biosynthesis</keyword>
<evidence type="ECO:0000259" key="17">
    <source>
        <dbReference type="Pfam" id="PF02668"/>
    </source>
</evidence>
<dbReference type="RefSeq" id="XP_015523408.1">
    <property type="nucleotide sequence ID" value="XM_015667922.2"/>
</dbReference>
<comment type="similarity">
    <text evidence="4">Belongs to the gamma-BBH/TMLD family.</text>
</comment>
<dbReference type="UniPathway" id="UPA00118"/>
<dbReference type="FunFam" id="3.60.130.10:FF:000001">
    <property type="entry name" value="Trimethyllysine dioxygenase, mitochondrial"/>
    <property type="match status" value="1"/>
</dbReference>
<dbReference type="Proteomes" id="UP000829291">
    <property type="component" value="Chromosome 3"/>
</dbReference>
<keyword evidence="19" id="KW-1185">Reference proteome</keyword>
<feature type="domain" description="Gamma-butyrobetaine hydroxylase-like N-terminal" evidence="18">
    <location>
        <begin position="16"/>
        <end position="87"/>
    </location>
</feature>
<dbReference type="InterPro" id="IPR038492">
    <property type="entry name" value="GBBH-like_N_sf"/>
</dbReference>
<sequence>MEKAEISLLKDGFQLEIPNAEPITIFHQWLRDHCRCAECYNDTTNQRKLSILDFPPDVFPREYNLSDGVLDVIWDGGHRSKYQISWLVKNARFLGDNQERKITPVPWFKLPDVARVELNSYMNTDAGLSEVLSSLLRYGVAFVTGVEATLAVTEKLITRMAPVQKTFFGEMWEVHNEEIADASEVASETDIKPHYDTAYTSIALGAHTDNTYWCDAAGLQVFHGLEPARIGGETLLVDGLNVSMQLKQRYPESYERLTRMPVSATYVEEGQHHTHVDPILKLHPVTRELLQIRFNLYDRSVLRTLPRDQIQQHYNDLRLIAAIVADKEGETRVKLSPGEVIFIDNWRVMHGRTAYSGSRLLAGGYVSRTDWRSRAAVMGLLDN</sequence>
<organism evidence="20">
    <name type="scientific">Neodiprion lecontei</name>
    <name type="common">Redheaded pine sawfly</name>
    <dbReference type="NCBI Taxonomy" id="441921"/>
    <lineage>
        <taxon>Eukaryota</taxon>
        <taxon>Metazoa</taxon>
        <taxon>Ecdysozoa</taxon>
        <taxon>Arthropoda</taxon>
        <taxon>Hexapoda</taxon>
        <taxon>Insecta</taxon>
        <taxon>Pterygota</taxon>
        <taxon>Neoptera</taxon>
        <taxon>Endopterygota</taxon>
        <taxon>Hymenoptera</taxon>
        <taxon>Tenthredinoidea</taxon>
        <taxon>Diprionidae</taxon>
        <taxon>Diprioninae</taxon>
        <taxon>Neodiprion</taxon>
    </lineage>
</organism>
<keyword evidence="7" id="KW-0479">Metal-binding</keyword>
<dbReference type="OrthoDB" id="408743at2759"/>
<keyword evidence="11" id="KW-0408">Iron</keyword>
<dbReference type="CDD" id="cd00250">
    <property type="entry name" value="CAS_like"/>
    <property type="match status" value="1"/>
</dbReference>
<dbReference type="FunCoup" id="A0A6J0C9X3">
    <property type="interactions" value="225"/>
</dbReference>
<comment type="cofactor">
    <cofactor evidence="1">
        <name>Fe(2+)</name>
        <dbReference type="ChEBI" id="CHEBI:29033"/>
    </cofactor>
</comment>
<evidence type="ECO:0000256" key="2">
    <source>
        <dbReference type="ARBA" id="ARBA00001961"/>
    </source>
</evidence>
<evidence type="ECO:0000256" key="5">
    <source>
        <dbReference type="ARBA" id="ARBA00012267"/>
    </source>
</evidence>
<dbReference type="Pfam" id="PF02668">
    <property type="entry name" value="TauD"/>
    <property type="match status" value="1"/>
</dbReference>
<keyword evidence="9 20" id="KW-0223">Dioxygenase</keyword>
<dbReference type="EC" id="1.14.11.8" evidence="5"/>